<dbReference type="EMBL" id="JABZFZ010000018">
    <property type="protein sequence ID" value="MBF0939396.1"/>
    <property type="molecule type" value="Genomic_DNA"/>
</dbReference>
<dbReference type="AlphaFoldDB" id="A0A929QXH7"/>
<proteinExistence type="predicted"/>
<name>A0A929QXH7_9ACTO</name>
<evidence type="ECO:0000256" key="1">
    <source>
        <dbReference type="SAM" id="MobiDB-lite"/>
    </source>
</evidence>
<comment type="caution">
    <text evidence="2">The sequence shown here is derived from an EMBL/GenBank/DDBJ whole genome shotgun (WGS) entry which is preliminary data.</text>
</comment>
<evidence type="ECO:0000313" key="3">
    <source>
        <dbReference type="Proteomes" id="UP000718630"/>
    </source>
</evidence>
<accession>A0A929QXH7</accession>
<reference evidence="2" key="1">
    <citation type="submission" date="2020-04" db="EMBL/GenBank/DDBJ databases">
        <title>Deep metagenomics examines the oral microbiome during advanced dental caries in children, revealing novel taxa and co-occurrences with host molecules.</title>
        <authorList>
            <person name="Baker J.L."/>
            <person name="Morton J.T."/>
            <person name="Dinis M."/>
            <person name="Alvarez R."/>
            <person name="Tran N.C."/>
            <person name="Knight R."/>
            <person name="Edlund A."/>
        </authorList>
    </citation>
    <scope>NUCLEOTIDE SEQUENCE</scope>
    <source>
        <strain evidence="2">JCVI_32_bin.64</strain>
    </source>
</reference>
<protein>
    <submittedName>
        <fullName evidence="2">Uncharacterized protein</fullName>
    </submittedName>
</protein>
<sequence>MDLSVKYDTLQLAQQLLERQATTHLTNIQSFMDEWCHIDGTQGGAAATRVGAAQPISDVAARTAAKEAAKKTGKEVVKAGQSVFQKGVSAAKKGFSAANKAYTAAKPGMAMAKGMLFMLFIPANEGLVAIGEKAMGLLIVCHQGAADKLGDTVDAYATVDKVVYEAITALLQTIGISTSPFEDPRDNPAQLGEARTKAGSHYGGGQPRVDQQWKEHQQEKSERLSSLEDRAAQRASDAASSDRSIAESQDASSYLVPPEAPTSELENLRWSAGVVAGSVDWVIEKVTGVSLLNDIVFKYFNGDWRLVNMAGSAWSEIGDALVAVGQNDSEVLPALSEWTGLGSEIANRFITALAKVTTALRKAAGLMSTLLKAFASFLKQSAKELGEAIAEIVNTALQLLAESAIPVAGWVAAAATAVLKINKIIKYIQMIYGIINFIVDFIQNLANKKAQMAEVQMTMSNLAEAASRRAAATA</sequence>
<gene>
    <name evidence="2" type="ORF">HXK03_00770</name>
</gene>
<feature type="compositionally biased region" description="Low complexity" evidence="1">
    <location>
        <begin position="233"/>
        <end position="248"/>
    </location>
</feature>
<evidence type="ECO:0000313" key="2">
    <source>
        <dbReference type="EMBL" id="MBF0939396.1"/>
    </source>
</evidence>
<feature type="compositionally biased region" description="Basic and acidic residues" evidence="1">
    <location>
        <begin position="211"/>
        <end position="232"/>
    </location>
</feature>
<dbReference type="Proteomes" id="UP000718630">
    <property type="component" value="Unassembled WGS sequence"/>
</dbReference>
<organism evidence="2 3">
    <name type="scientific">Schaalia georgiae</name>
    <dbReference type="NCBI Taxonomy" id="52768"/>
    <lineage>
        <taxon>Bacteria</taxon>
        <taxon>Bacillati</taxon>
        <taxon>Actinomycetota</taxon>
        <taxon>Actinomycetes</taxon>
        <taxon>Actinomycetales</taxon>
        <taxon>Actinomycetaceae</taxon>
        <taxon>Schaalia</taxon>
    </lineage>
</organism>
<feature type="region of interest" description="Disordered" evidence="1">
    <location>
        <begin position="178"/>
        <end position="258"/>
    </location>
</feature>